<proteinExistence type="predicted"/>
<dbReference type="InterPro" id="IPR012312">
    <property type="entry name" value="Hemerythrin-like"/>
</dbReference>
<dbReference type="Proteomes" id="UP000630528">
    <property type="component" value="Unassembled WGS sequence"/>
</dbReference>
<comment type="caution">
    <text evidence="2">The sequence shown here is derived from an EMBL/GenBank/DDBJ whole genome shotgun (WGS) entry which is preliminary data.</text>
</comment>
<dbReference type="Gene3D" id="1.20.120.520">
    <property type="entry name" value="nmb1532 protein domain like"/>
    <property type="match status" value="1"/>
</dbReference>
<dbReference type="EMBL" id="JAEPWM010000005">
    <property type="protein sequence ID" value="MBK6007076.1"/>
    <property type="molecule type" value="Genomic_DNA"/>
</dbReference>
<evidence type="ECO:0000313" key="3">
    <source>
        <dbReference type="Proteomes" id="UP000630528"/>
    </source>
</evidence>
<dbReference type="Pfam" id="PF01814">
    <property type="entry name" value="Hemerythrin"/>
    <property type="match status" value="1"/>
</dbReference>
<accession>A0A934TT43</accession>
<dbReference type="RefSeq" id="WP_201171845.1">
    <property type="nucleotide sequence ID" value="NZ_JAEPWM010000005.1"/>
</dbReference>
<dbReference type="AlphaFoldDB" id="A0A934TT43"/>
<gene>
    <name evidence="2" type="ORF">JJB11_13320</name>
</gene>
<organism evidence="2 3">
    <name type="scientific">Ramlibacter ginsenosidimutans</name>
    <dbReference type="NCBI Taxonomy" id="502333"/>
    <lineage>
        <taxon>Bacteria</taxon>
        <taxon>Pseudomonadati</taxon>
        <taxon>Pseudomonadota</taxon>
        <taxon>Betaproteobacteria</taxon>
        <taxon>Burkholderiales</taxon>
        <taxon>Comamonadaceae</taxon>
        <taxon>Ramlibacter</taxon>
    </lineage>
</organism>
<feature type="domain" description="Hemerythrin-like" evidence="1">
    <location>
        <begin position="15"/>
        <end position="153"/>
    </location>
</feature>
<keyword evidence="3" id="KW-1185">Reference proteome</keyword>
<reference evidence="2" key="2">
    <citation type="submission" date="2021-01" db="EMBL/GenBank/DDBJ databases">
        <authorList>
            <person name="Kang M."/>
        </authorList>
    </citation>
    <scope>NUCLEOTIDE SEQUENCE</scope>
    <source>
        <strain evidence="2">KACC 17527</strain>
    </source>
</reference>
<reference evidence="2" key="1">
    <citation type="journal article" date="2012" name="J. Microbiol. Biotechnol.">
        <title>Ramlibacter ginsenosidimutans sp. nov., with ginsenoside-converting activity.</title>
        <authorList>
            <person name="Wang L."/>
            <person name="An D.S."/>
            <person name="Kim S.G."/>
            <person name="Jin F.X."/>
            <person name="Kim S.C."/>
            <person name="Lee S.T."/>
            <person name="Im W.T."/>
        </authorList>
    </citation>
    <scope>NUCLEOTIDE SEQUENCE</scope>
    <source>
        <strain evidence="2">KACC 17527</strain>
    </source>
</reference>
<evidence type="ECO:0000313" key="2">
    <source>
        <dbReference type="EMBL" id="MBK6007076.1"/>
    </source>
</evidence>
<evidence type="ECO:0000259" key="1">
    <source>
        <dbReference type="Pfam" id="PF01814"/>
    </source>
</evidence>
<name>A0A934TT43_9BURK</name>
<protein>
    <submittedName>
        <fullName evidence="2">Hemerythrin domain-containing protein</fullName>
    </submittedName>
</protein>
<sequence>MPIEPSTAAEADAPLRQFRGAHGGILHGLERLRELPALAAAADRARQDAQATLALFDDAVREHHADEEQELFVSVQRSCRGDEEDQRVRELIAVLISQHRQIESLWADLRHAVARVAAGKPSGAPMFGAEVDRLVNLYEAHARMEEDVFLPLADTILRRDANHMAALDVALHLRHLPPPRAYI</sequence>